<dbReference type="InterPro" id="IPR021772">
    <property type="entry name" value="WDR48/Bun107"/>
</dbReference>
<dbReference type="InterPro" id="IPR051246">
    <property type="entry name" value="WDR48"/>
</dbReference>
<dbReference type="STRING" id="1230905.A0A1G4J3J1"/>
<dbReference type="Proteomes" id="UP000191024">
    <property type="component" value="Chromosome C"/>
</dbReference>
<evidence type="ECO:0000256" key="4">
    <source>
        <dbReference type="SAM" id="MobiDB-lite"/>
    </source>
</evidence>
<dbReference type="GO" id="GO:0000724">
    <property type="term" value="P:double-strand break repair via homologous recombination"/>
    <property type="evidence" value="ECO:0007669"/>
    <property type="project" value="TreeGrafter"/>
</dbReference>
<dbReference type="GO" id="GO:0043130">
    <property type="term" value="F:ubiquitin binding"/>
    <property type="evidence" value="ECO:0007669"/>
    <property type="project" value="TreeGrafter"/>
</dbReference>
<name>A0A1G4J3J1_9SACH</name>
<feature type="region of interest" description="Disordered" evidence="4">
    <location>
        <begin position="516"/>
        <end position="535"/>
    </location>
</feature>
<dbReference type="OrthoDB" id="2421129at2759"/>
<reference evidence="6" key="1">
    <citation type="submission" date="2016-03" db="EMBL/GenBank/DDBJ databases">
        <authorList>
            <person name="Devillers H."/>
        </authorList>
    </citation>
    <scope>NUCLEOTIDE SEQUENCE [LARGE SCALE GENOMIC DNA]</scope>
</reference>
<dbReference type="PROSITE" id="PS50294">
    <property type="entry name" value="WD_REPEATS_REGION"/>
    <property type="match status" value="1"/>
</dbReference>
<dbReference type="PANTHER" id="PTHR19862:SF14">
    <property type="entry name" value="WD REPEAT-CONTAINING PROTEIN 48"/>
    <property type="match status" value="1"/>
</dbReference>
<accession>A0A1G4J3J1</accession>
<feature type="repeat" description="WD" evidence="3">
    <location>
        <begin position="207"/>
        <end position="248"/>
    </location>
</feature>
<dbReference type="PROSITE" id="PS50082">
    <property type="entry name" value="WD_REPEATS_2"/>
    <property type="match status" value="1"/>
</dbReference>
<dbReference type="Pfam" id="PF00400">
    <property type="entry name" value="WD40"/>
    <property type="match status" value="1"/>
</dbReference>
<feature type="region of interest" description="Disordered" evidence="4">
    <location>
        <begin position="553"/>
        <end position="666"/>
    </location>
</feature>
<proteinExistence type="predicted"/>
<keyword evidence="1 3" id="KW-0853">WD repeat</keyword>
<evidence type="ECO:0000313" key="5">
    <source>
        <dbReference type="EMBL" id="SCU84220.1"/>
    </source>
</evidence>
<evidence type="ECO:0000256" key="1">
    <source>
        <dbReference type="ARBA" id="ARBA00022574"/>
    </source>
</evidence>
<dbReference type="SUPFAM" id="SSF50978">
    <property type="entry name" value="WD40 repeat-like"/>
    <property type="match status" value="1"/>
</dbReference>
<evidence type="ECO:0000256" key="3">
    <source>
        <dbReference type="PROSITE-ProRule" id="PRU00221"/>
    </source>
</evidence>
<organism evidence="5 6">
    <name type="scientific">Lachancea mirantina</name>
    <dbReference type="NCBI Taxonomy" id="1230905"/>
    <lineage>
        <taxon>Eukaryota</taxon>
        <taxon>Fungi</taxon>
        <taxon>Dikarya</taxon>
        <taxon>Ascomycota</taxon>
        <taxon>Saccharomycotina</taxon>
        <taxon>Saccharomycetes</taxon>
        <taxon>Saccharomycetales</taxon>
        <taxon>Saccharomycetaceae</taxon>
        <taxon>Lachancea</taxon>
    </lineage>
</organism>
<keyword evidence="6" id="KW-1185">Reference proteome</keyword>
<dbReference type="PROSITE" id="PS00678">
    <property type="entry name" value="WD_REPEATS_1"/>
    <property type="match status" value="1"/>
</dbReference>
<dbReference type="EMBL" id="LT598466">
    <property type="protein sequence ID" value="SCU84220.1"/>
    <property type="molecule type" value="Genomic_DNA"/>
</dbReference>
<dbReference type="InterPro" id="IPR001680">
    <property type="entry name" value="WD40_rpt"/>
</dbReference>
<dbReference type="InterPro" id="IPR015943">
    <property type="entry name" value="WD40/YVTN_repeat-like_dom_sf"/>
</dbReference>
<dbReference type="Pfam" id="PF11816">
    <property type="entry name" value="DUF3337"/>
    <property type="match status" value="1"/>
</dbReference>
<dbReference type="Gene3D" id="2.130.10.10">
    <property type="entry name" value="YVTN repeat-like/Quinoprotein amine dehydrogenase"/>
    <property type="match status" value="2"/>
</dbReference>
<feature type="compositionally biased region" description="Polar residues" evidence="4">
    <location>
        <begin position="642"/>
        <end position="661"/>
    </location>
</feature>
<dbReference type="InterPro" id="IPR036322">
    <property type="entry name" value="WD40_repeat_dom_sf"/>
</dbReference>
<dbReference type="PANTHER" id="PTHR19862">
    <property type="entry name" value="WD REPEAT-CONTAINING PROTEIN 48"/>
    <property type="match status" value="1"/>
</dbReference>
<dbReference type="SMART" id="SM00320">
    <property type="entry name" value="WD40"/>
    <property type="match status" value="3"/>
</dbReference>
<dbReference type="InterPro" id="IPR019775">
    <property type="entry name" value="WD40_repeat_CS"/>
</dbReference>
<evidence type="ECO:0000256" key="2">
    <source>
        <dbReference type="ARBA" id="ARBA00022737"/>
    </source>
</evidence>
<sequence>MNKYSVTYGLVPPQSDDTPESHILPVTKFLKPRDDGRTFLTCGRDGTVIKHSEKAKFEGQRMQVNSDWVTDMIQVGNNRYVVVSQDLSVTLLTLHDNDGTPSWDTKIIGYHRDYVKCAGLLELSSDGFAKFATCGLDMKINVWSLDASGEAAKIQVFDNRGPNETGSLYAMATIIDSKFDFDIIGGDNNGNLIFIASATGAKIAEVKRAHDSNIKLVKLFDSETKVLTTSSDGIVKLWDLNSQRGPATHIYTWKWPTSVWCIEGHSSRDFFLGDSRGNITNLKFQSDKWDQPSLTTVYHSEDNSYAGILAMLVNDDGDLWFSRMCNSDLVHMNLTARTTETISGGSALLKCCLLTNRRNVITQNTKGQIQRWDIVSCTLVNTFDSSSGDFDELVHQYNTKEILPHWCSVSIKTGKLFVKLSEKFLSTEVYGSALELYEFANKVELGSEERYNLGRIVVNSILKDFIAYELTKDKIYRKELVSKKQSAPSTPLQVPSDPDNRPQLKEKRRLSLFTKFTSNSQNASSQQMTPSSLPSTPLLAEQAMANTEEYLMLPPPASAPTVADSQPRDRKDTAVQPLGIEGRSASSGSLLNRKLKMLASTPHPTHELSSTRETPGAGLELNGSSEPSSSDTPEENVESAALKTSKNGVAGSTTTETSESQAKAGLGETTSDFMFKLREEYAKVNQPSSSSFKLLGKRPPESKIVRNSDLPIIEISSGVLLSVNCWKEGSSAETVCFSTYLAAPHPGKDVDSPDEHQTQVFESLEQNLPFWMAEALFNEDQRAKEYPKLSFIIRPWNDPAKNHHEKSEHSTTLLHNPLSLHRSKATEPPPLPHIPDANTTLSAPSVVKIKKVLQYIIDRFESKTPEMKTKMKAADWLEILCKGQVVDPEATLNTVRTLNWKSQADIILEYRRKNIKEH</sequence>
<protein>
    <submittedName>
        <fullName evidence="5">LAMI_0C06700g1_1</fullName>
    </submittedName>
</protein>
<dbReference type="AlphaFoldDB" id="A0A1G4J3J1"/>
<gene>
    <name evidence="5" type="ORF">LAMI_0C06700G</name>
</gene>
<keyword evidence="2" id="KW-0677">Repeat</keyword>
<evidence type="ECO:0000313" key="6">
    <source>
        <dbReference type="Proteomes" id="UP000191024"/>
    </source>
</evidence>